<evidence type="ECO:0000313" key="2">
    <source>
        <dbReference type="Proteomes" id="UP000470875"/>
    </source>
</evidence>
<protein>
    <recommendedName>
        <fullName evidence="3">T6SS immunity protein Tdi1 C-terminal domain-containing protein</fullName>
    </recommendedName>
</protein>
<dbReference type="Proteomes" id="UP000470875">
    <property type="component" value="Unassembled WGS sequence"/>
</dbReference>
<keyword evidence="2" id="KW-1185">Reference proteome</keyword>
<dbReference type="EMBL" id="VULO01000008">
    <property type="protein sequence ID" value="MSS84581.1"/>
    <property type="molecule type" value="Genomic_DNA"/>
</dbReference>
<accession>A0A6N7W589</accession>
<dbReference type="RefSeq" id="WP_154545084.1">
    <property type="nucleotide sequence ID" value="NZ_VULO01000008.1"/>
</dbReference>
<proteinExistence type="predicted"/>
<organism evidence="1 2">
    <name type="scientific">Scrofimicrobium canadense</name>
    <dbReference type="NCBI Taxonomy" id="2652290"/>
    <lineage>
        <taxon>Bacteria</taxon>
        <taxon>Bacillati</taxon>
        <taxon>Actinomycetota</taxon>
        <taxon>Actinomycetes</taxon>
        <taxon>Actinomycetales</taxon>
        <taxon>Actinomycetaceae</taxon>
        <taxon>Scrofimicrobium</taxon>
    </lineage>
</organism>
<gene>
    <name evidence="1" type="ORF">FYJ24_07355</name>
</gene>
<dbReference type="AlphaFoldDB" id="A0A6N7W589"/>
<evidence type="ECO:0000313" key="1">
    <source>
        <dbReference type="EMBL" id="MSS84581.1"/>
    </source>
</evidence>
<comment type="caution">
    <text evidence="1">The sequence shown here is derived from an EMBL/GenBank/DDBJ whole genome shotgun (WGS) entry which is preliminary data.</text>
</comment>
<sequence>MSVVVDQLTGGKGGRYVVEHMRPVFADNGYCGVSLNQGMLRFHDAETGPLYRALVGEAFPDFAARGVDVLAFDWQGRQYATVDSGGGESDIWVADIGRGSIDAVCSVENFIAALKDDHAFDTVFERELLDQWRGMVGAENSVIPFDSCVAYEVPIFLGGSEGVDNLEVADLEVNWTVGAQIYAQVKDLPEGASVNFTFE</sequence>
<reference evidence="1 2" key="1">
    <citation type="submission" date="2019-08" db="EMBL/GenBank/DDBJ databases">
        <title>In-depth cultivation of the pig gut microbiome towards novel bacterial diversity and tailored functional studies.</title>
        <authorList>
            <person name="Wylensek D."/>
            <person name="Hitch T.C.A."/>
            <person name="Clavel T."/>
        </authorList>
    </citation>
    <scope>NUCLEOTIDE SEQUENCE [LARGE SCALE GENOMIC DNA]</scope>
    <source>
        <strain evidence="1 2">WB03_NA08</strain>
    </source>
</reference>
<evidence type="ECO:0008006" key="3">
    <source>
        <dbReference type="Google" id="ProtNLM"/>
    </source>
</evidence>
<name>A0A6N7W589_9ACTO</name>